<comment type="caution">
    <text evidence="1">The sequence shown here is derived from an EMBL/GenBank/DDBJ whole genome shotgun (WGS) entry which is preliminary data.</text>
</comment>
<protein>
    <recommendedName>
        <fullName evidence="3">BNR/Asp-box repeat domain protein</fullName>
    </recommendedName>
</protein>
<dbReference type="Proteomes" id="UP000032702">
    <property type="component" value="Unassembled WGS sequence"/>
</dbReference>
<dbReference type="Gene3D" id="2.120.10.10">
    <property type="match status" value="1"/>
</dbReference>
<name>Q09DF4_STIAD</name>
<sequence length="167" mass="18658">MKLPEGWRTVDFPREFSRYLWTHAASAPGKGYFWGFLEHAVEEAGSELSLVMSIDGGRTWTHAATLQKPDREATFLAFEMNSKGRGQIQMVSHKVEPPGARKVFTYVTADWGKTWRKSPSVTVSVLMEGKVPPNNFPCWVAVRNLPEPLPEDCQFPASVYSQVGGSP</sequence>
<evidence type="ECO:0008006" key="3">
    <source>
        <dbReference type="Google" id="ProtNLM"/>
    </source>
</evidence>
<dbReference type="EMBL" id="AAMD01000003">
    <property type="protein sequence ID" value="EAU69776.1"/>
    <property type="molecule type" value="Genomic_DNA"/>
</dbReference>
<accession>Q09DF4</accession>
<proteinExistence type="predicted"/>
<organism evidence="1 2">
    <name type="scientific">Stigmatella aurantiaca (strain DW4/3-1)</name>
    <dbReference type="NCBI Taxonomy" id="378806"/>
    <lineage>
        <taxon>Bacteria</taxon>
        <taxon>Pseudomonadati</taxon>
        <taxon>Myxococcota</taxon>
        <taxon>Myxococcia</taxon>
        <taxon>Myxococcales</taxon>
        <taxon>Cystobacterineae</taxon>
        <taxon>Archangiaceae</taxon>
        <taxon>Stigmatella</taxon>
    </lineage>
</organism>
<gene>
    <name evidence="1" type="ORF">STIAU_1530</name>
</gene>
<evidence type="ECO:0000313" key="2">
    <source>
        <dbReference type="Proteomes" id="UP000032702"/>
    </source>
</evidence>
<dbReference type="SUPFAM" id="SSF50939">
    <property type="entry name" value="Sialidases"/>
    <property type="match status" value="1"/>
</dbReference>
<dbReference type="CDD" id="cd15482">
    <property type="entry name" value="Sialidase_non-viral"/>
    <property type="match status" value="1"/>
</dbReference>
<dbReference type="InterPro" id="IPR036278">
    <property type="entry name" value="Sialidase_sf"/>
</dbReference>
<evidence type="ECO:0000313" key="1">
    <source>
        <dbReference type="EMBL" id="EAU69776.1"/>
    </source>
</evidence>
<dbReference type="AlphaFoldDB" id="Q09DF4"/>
<reference evidence="1 2" key="1">
    <citation type="submission" date="2006-04" db="EMBL/GenBank/DDBJ databases">
        <authorList>
            <person name="Nierman W.C."/>
        </authorList>
    </citation>
    <scope>NUCLEOTIDE SEQUENCE [LARGE SCALE GENOMIC DNA]</scope>
    <source>
        <strain evidence="1 2">DW4/3-1</strain>
    </source>
</reference>